<dbReference type="Proteomes" id="UP000216624">
    <property type="component" value="Unassembled WGS sequence"/>
</dbReference>
<dbReference type="Pfam" id="PF05186">
    <property type="entry name" value="Dpy-30"/>
    <property type="match status" value="1"/>
</dbReference>
<comment type="caution">
    <text evidence="1">The sequence shown here is derived from an EMBL/GenBank/DDBJ whole genome shotgun (WGS) entry which is preliminary data.</text>
</comment>
<dbReference type="EMBL" id="NMWX01000006">
    <property type="protein sequence ID" value="OZF97813.1"/>
    <property type="molecule type" value="Genomic_DNA"/>
</dbReference>
<organism evidence="1 2">
    <name type="scientific">Caenorhabditis remanei</name>
    <name type="common">Caenorhabditis vulgaris</name>
    <dbReference type="NCBI Taxonomy" id="31234"/>
    <lineage>
        <taxon>Eukaryota</taxon>
        <taxon>Metazoa</taxon>
        <taxon>Ecdysozoa</taxon>
        <taxon>Nematoda</taxon>
        <taxon>Chromadorea</taxon>
        <taxon>Rhabditida</taxon>
        <taxon>Rhabditina</taxon>
        <taxon>Rhabditomorpha</taxon>
        <taxon>Rhabditoidea</taxon>
        <taxon>Rhabditidae</taxon>
        <taxon>Peloderinae</taxon>
        <taxon>Caenorhabditis</taxon>
    </lineage>
</organism>
<dbReference type="CDD" id="cd22958">
    <property type="entry name" value="DD_DPY30_SDC1-like"/>
    <property type="match status" value="1"/>
</dbReference>
<keyword evidence="2" id="KW-1185">Reference proteome</keyword>
<dbReference type="Gene3D" id="1.20.890.10">
    <property type="entry name" value="cAMP-dependent protein kinase regulatory subunit, dimerization-anchoring domain"/>
    <property type="match status" value="1"/>
</dbReference>
<dbReference type="OrthoDB" id="417678at2759"/>
<sequence length="205" mass="24233">MYRSEISKPQLENPNLVDRIIVIILPNYFYEYEGVLKHLRKENFGIIEKHVKHFKADDVMEWKSADLESQDIWELSDRLSDGPCMLLLCQRANAFIEMREVARYHNVIAHRMSSNDGIYFSKTTIAAYHDTLFFFPKYIDEKAILKHAKDYLSVEVWPKLSQGLARLAVERPDNPIVSCIPKFDNIYLCYFLQKWLAEHLQQMRS</sequence>
<dbReference type="InterPro" id="IPR036850">
    <property type="entry name" value="NDK-like_dom_sf"/>
</dbReference>
<evidence type="ECO:0000313" key="1">
    <source>
        <dbReference type="EMBL" id="OZF97813.1"/>
    </source>
</evidence>
<accession>A0A261AI65</accession>
<dbReference type="InterPro" id="IPR007858">
    <property type="entry name" value="Dpy-30_motif"/>
</dbReference>
<dbReference type="OMA" id="CQRANAF"/>
<dbReference type="Gene3D" id="3.30.70.141">
    <property type="entry name" value="Nucleoside diphosphate kinase-like domain"/>
    <property type="match status" value="1"/>
</dbReference>
<dbReference type="STRING" id="31234.E3M7D8"/>
<gene>
    <name evidence="1" type="ORF">FL82_04078</name>
</gene>
<dbReference type="HOGENOM" id="CLU_1397468_0_0_1"/>
<evidence type="ECO:0000313" key="2">
    <source>
        <dbReference type="Proteomes" id="UP000216624"/>
    </source>
</evidence>
<feature type="non-terminal residue" evidence="1">
    <location>
        <position position="1"/>
    </location>
</feature>
<protein>
    <submittedName>
        <fullName evidence="1">Uncharacterized protein</fullName>
    </submittedName>
</protein>
<proteinExistence type="predicted"/>
<reference evidence="1" key="1">
    <citation type="submission" date="2017-08" db="EMBL/GenBank/DDBJ databases">
        <authorList>
            <person name="de Groot N.N."/>
        </authorList>
    </citation>
    <scope>NUCLEOTIDE SEQUENCE [LARGE SCALE GENOMIC DNA]</scope>
    <source>
        <strain evidence="1">PX439</strain>
    </source>
</reference>
<name>A0A261AI65_CAERE</name>
<dbReference type="eggNOG" id="ENOG502THAR">
    <property type="taxonomic scope" value="Eukaryota"/>
</dbReference>
<dbReference type="SUPFAM" id="SSF54919">
    <property type="entry name" value="Nucleoside diphosphate kinase, NDK"/>
    <property type="match status" value="1"/>
</dbReference>